<evidence type="ECO:0000313" key="1">
    <source>
        <dbReference type="EMBL" id="KAK2902761.1"/>
    </source>
</evidence>
<name>A0AA88PZU3_9TELE</name>
<accession>A0AA88PZU3</accession>
<comment type="caution">
    <text evidence="1">The sequence shown here is derived from an EMBL/GenBank/DDBJ whole genome shotgun (WGS) entry which is preliminary data.</text>
</comment>
<dbReference type="AlphaFoldDB" id="A0AA88PZU3"/>
<gene>
    <name evidence="1" type="ORF">Q8A67_007474</name>
</gene>
<organism evidence="1 2">
    <name type="scientific">Cirrhinus molitorella</name>
    <name type="common">mud carp</name>
    <dbReference type="NCBI Taxonomy" id="172907"/>
    <lineage>
        <taxon>Eukaryota</taxon>
        <taxon>Metazoa</taxon>
        <taxon>Chordata</taxon>
        <taxon>Craniata</taxon>
        <taxon>Vertebrata</taxon>
        <taxon>Euteleostomi</taxon>
        <taxon>Actinopterygii</taxon>
        <taxon>Neopterygii</taxon>
        <taxon>Teleostei</taxon>
        <taxon>Ostariophysi</taxon>
        <taxon>Cypriniformes</taxon>
        <taxon>Cyprinidae</taxon>
        <taxon>Labeoninae</taxon>
        <taxon>Labeonini</taxon>
        <taxon>Cirrhinus</taxon>
    </lineage>
</organism>
<sequence>MSFGAPTETASASSQPILFLLVGPCPSNDVQESPNKVPPSGSFCSFNPIQGPLPKTFKVKNRHIVRFFRLSERDIINEIL</sequence>
<dbReference type="EMBL" id="JAUYZG010000007">
    <property type="protein sequence ID" value="KAK2902761.1"/>
    <property type="molecule type" value="Genomic_DNA"/>
</dbReference>
<dbReference type="Proteomes" id="UP001187343">
    <property type="component" value="Unassembled WGS sequence"/>
</dbReference>
<evidence type="ECO:0000313" key="2">
    <source>
        <dbReference type="Proteomes" id="UP001187343"/>
    </source>
</evidence>
<keyword evidence="2" id="KW-1185">Reference proteome</keyword>
<reference evidence="1" key="1">
    <citation type="submission" date="2023-08" db="EMBL/GenBank/DDBJ databases">
        <title>Chromosome-level Genome Assembly of mud carp (Cirrhinus molitorella).</title>
        <authorList>
            <person name="Liu H."/>
        </authorList>
    </citation>
    <scope>NUCLEOTIDE SEQUENCE</scope>
    <source>
        <strain evidence="1">Prfri</strain>
        <tissue evidence="1">Muscle</tissue>
    </source>
</reference>
<proteinExistence type="predicted"/>
<protein>
    <submittedName>
        <fullName evidence="1">Uncharacterized protein</fullName>
    </submittedName>
</protein>